<comment type="similarity">
    <text evidence="2">Belongs to the MAD1 family.</text>
</comment>
<name>A0A024GRY3_9STRA</name>
<dbReference type="STRING" id="65357.A0A024GRY3"/>
<evidence type="ECO:0000256" key="2">
    <source>
        <dbReference type="ARBA" id="ARBA00008029"/>
    </source>
</evidence>
<comment type="caution">
    <text evidence="9">The sequence shown here is derived from an EMBL/GenBank/DDBJ whole genome shotgun (WGS) entry which is preliminary data.</text>
</comment>
<organism evidence="9 10">
    <name type="scientific">Albugo candida</name>
    <dbReference type="NCBI Taxonomy" id="65357"/>
    <lineage>
        <taxon>Eukaryota</taxon>
        <taxon>Sar</taxon>
        <taxon>Stramenopiles</taxon>
        <taxon>Oomycota</taxon>
        <taxon>Peronosporomycetes</taxon>
        <taxon>Albuginales</taxon>
        <taxon>Albuginaceae</taxon>
        <taxon>Albugo</taxon>
    </lineage>
</organism>
<evidence type="ECO:0000256" key="1">
    <source>
        <dbReference type="ARBA" id="ARBA00004123"/>
    </source>
</evidence>
<protein>
    <recommendedName>
        <fullName evidence="11">Mitotic spindle assembly checkpoint protein MAD1</fullName>
    </recommendedName>
</protein>
<dbReference type="Pfam" id="PF05557">
    <property type="entry name" value="MAD"/>
    <property type="match status" value="1"/>
</dbReference>
<evidence type="ECO:0000256" key="7">
    <source>
        <dbReference type="SAM" id="Coils"/>
    </source>
</evidence>
<dbReference type="GO" id="GO:0005635">
    <property type="term" value="C:nuclear envelope"/>
    <property type="evidence" value="ECO:0007669"/>
    <property type="project" value="TreeGrafter"/>
</dbReference>
<keyword evidence="6" id="KW-0131">Cell cycle</keyword>
<feature type="coiled-coil region" evidence="7">
    <location>
        <begin position="169"/>
        <end position="302"/>
    </location>
</feature>
<dbReference type="PANTHER" id="PTHR23168">
    <property type="entry name" value="MITOTIC SPINDLE ASSEMBLY CHECKPOINT PROTEIN MAD1 MITOTIC ARREST DEFICIENT-LIKE PROTEIN 1"/>
    <property type="match status" value="1"/>
</dbReference>
<evidence type="ECO:0000313" key="9">
    <source>
        <dbReference type="EMBL" id="CCI49456.1"/>
    </source>
</evidence>
<keyword evidence="3" id="KW-0132">Cell division</keyword>
<feature type="compositionally biased region" description="Polar residues" evidence="8">
    <location>
        <begin position="1"/>
        <end position="31"/>
    </location>
</feature>
<dbReference type="GO" id="GO:0072686">
    <property type="term" value="C:mitotic spindle"/>
    <property type="evidence" value="ECO:0007669"/>
    <property type="project" value="TreeGrafter"/>
</dbReference>
<dbReference type="EMBL" id="CAIX01000298">
    <property type="protein sequence ID" value="CCI49456.1"/>
    <property type="molecule type" value="Genomic_DNA"/>
</dbReference>
<dbReference type="AlphaFoldDB" id="A0A024GRY3"/>
<dbReference type="GO" id="GO:0000776">
    <property type="term" value="C:kinetochore"/>
    <property type="evidence" value="ECO:0007669"/>
    <property type="project" value="TreeGrafter"/>
</dbReference>
<dbReference type="InParanoid" id="A0A024GRY3"/>
<evidence type="ECO:0000256" key="5">
    <source>
        <dbReference type="ARBA" id="ARBA00023242"/>
    </source>
</evidence>
<dbReference type="GO" id="GO:0051301">
    <property type="term" value="P:cell division"/>
    <property type="evidence" value="ECO:0007669"/>
    <property type="project" value="UniProtKB-KW"/>
</dbReference>
<gene>
    <name evidence="9" type="ORF">BN9_107720</name>
</gene>
<keyword evidence="7" id="KW-0175">Coiled coil</keyword>
<dbReference type="GO" id="GO:0007094">
    <property type="term" value="P:mitotic spindle assembly checkpoint signaling"/>
    <property type="evidence" value="ECO:0007669"/>
    <property type="project" value="InterPro"/>
</dbReference>
<evidence type="ECO:0008006" key="11">
    <source>
        <dbReference type="Google" id="ProtNLM"/>
    </source>
</evidence>
<comment type="subcellular location">
    <subcellularLocation>
        <location evidence="1">Nucleus</location>
    </subcellularLocation>
</comment>
<dbReference type="InterPro" id="IPR008672">
    <property type="entry name" value="Mad1"/>
</dbReference>
<dbReference type="PANTHER" id="PTHR23168:SF0">
    <property type="entry name" value="MITOTIC SPINDLE ASSEMBLY CHECKPOINT PROTEIN MAD1"/>
    <property type="match status" value="1"/>
</dbReference>
<keyword evidence="4" id="KW-0498">Mitosis</keyword>
<evidence type="ECO:0000256" key="4">
    <source>
        <dbReference type="ARBA" id="ARBA00022776"/>
    </source>
</evidence>
<keyword evidence="5" id="KW-0539">Nucleus</keyword>
<dbReference type="Gene3D" id="1.20.5.170">
    <property type="match status" value="1"/>
</dbReference>
<evidence type="ECO:0000256" key="6">
    <source>
        <dbReference type="ARBA" id="ARBA00023306"/>
    </source>
</evidence>
<feature type="coiled-coil region" evidence="7">
    <location>
        <begin position="348"/>
        <end position="382"/>
    </location>
</feature>
<evidence type="ECO:0000256" key="3">
    <source>
        <dbReference type="ARBA" id="ARBA00022618"/>
    </source>
</evidence>
<sequence>MDTDYQNDSSTLQISFQSDDMNEQTSRQDNTSNKRKRIWYEQPSITLGKVNTVNVETTQILDEAEGERYHSEIHKRDIQIDKLYRQLQLAVAEEEALRLELKDVKSHFLDEKLEADKKAVESDSRVRFLTTQLHEWKEKAMENERILMTLKRRAKMEVSLYHDQNSRLLKSLRNQNELLRGELEGLKQSDSAESVHSGTIAMVGELQAQLRSKENALQRMEQTLIDAKETLESAETVRLLNEKIQKMELDDKKHKEELKSFMETAKNAVVIKEKLYQALQQVKHAEDRNTTLQEELSMLKGVEETHKRFIHQFHSIARDPESCITLDELEREPGLAVLKLYKARQEELESLTFEKGSLKIELQRVQRQSEAVREEAEVLRLREKELEVSRAYCFCLLQLAEQKKAAKSLQHKNIELVEILQTYANHAANEVDPAQKPQEFVSVHQSPQNAAKEPTAISQKESASIQKMNNVMEKRLHEANAEDLHHEKPVERNDFNSGSTKVLHLALNPTSELLEQKHSNSLESSDQVATLKTTTSYETVEGQKLLNQRLKEVFRSQIQQYREAVYLLTGYKVDLNKANGAELLRLRSMYAAQRDDELLVRMDKTGNLELLDTDYSRQIDQRVLEYLTTCRSFPAFLGTLTLHLFERQTFQGI</sequence>
<dbReference type="Proteomes" id="UP000053237">
    <property type="component" value="Unassembled WGS sequence"/>
</dbReference>
<reference evidence="9 10" key="1">
    <citation type="submission" date="2012-05" db="EMBL/GenBank/DDBJ databases">
        <title>Recombination and specialization in a pathogen metapopulation.</title>
        <authorList>
            <person name="Gardiner A."/>
            <person name="Kemen E."/>
            <person name="Schultz-Larsen T."/>
            <person name="MacLean D."/>
            <person name="Van Oosterhout C."/>
            <person name="Jones J.D.G."/>
        </authorList>
    </citation>
    <scope>NUCLEOTIDE SEQUENCE [LARGE SCALE GENOMIC DNA]</scope>
    <source>
        <strain evidence="9 10">Ac Nc2</strain>
    </source>
</reference>
<dbReference type="GO" id="GO:0051315">
    <property type="term" value="P:attachment of mitotic spindle microtubules to kinetochore"/>
    <property type="evidence" value="ECO:0007669"/>
    <property type="project" value="TreeGrafter"/>
</dbReference>
<dbReference type="OrthoDB" id="331602at2759"/>
<evidence type="ECO:0000313" key="10">
    <source>
        <dbReference type="Proteomes" id="UP000053237"/>
    </source>
</evidence>
<dbReference type="Gene3D" id="3.30.457.60">
    <property type="match status" value="1"/>
</dbReference>
<keyword evidence="10" id="KW-1185">Reference proteome</keyword>
<proteinExistence type="inferred from homology"/>
<evidence type="ECO:0000256" key="8">
    <source>
        <dbReference type="SAM" id="MobiDB-lite"/>
    </source>
</evidence>
<feature type="region of interest" description="Disordered" evidence="8">
    <location>
        <begin position="1"/>
        <end position="35"/>
    </location>
</feature>
<accession>A0A024GRY3</accession>